<keyword evidence="1" id="KW-0812">Transmembrane</keyword>
<proteinExistence type="predicted"/>
<name>A0ABS6KMQ4_9MYCO</name>
<dbReference type="Proteomes" id="UP000812982">
    <property type="component" value="Unassembled WGS sequence"/>
</dbReference>
<evidence type="ECO:0000313" key="2">
    <source>
        <dbReference type="EMBL" id="MBU9764556.1"/>
    </source>
</evidence>
<organism evidence="2 3">
    <name type="scientific">[Mycobacterium] fortunisiensis</name>
    <dbReference type="NCBI Taxonomy" id="2600579"/>
    <lineage>
        <taxon>Bacteria</taxon>
        <taxon>Bacillati</taxon>
        <taxon>Actinomycetota</taxon>
        <taxon>Actinomycetes</taxon>
        <taxon>Mycobacteriales</taxon>
        <taxon>Mycobacteriaceae</taxon>
        <taxon>Mycolicibacterium</taxon>
    </lineage>
</organism>
<gene>
    <name evidence="2" type="ORF">FR943_11950</name>
</gene>
<evidence type="ECO:0000313" key="3">
    <source>
        <dbReference type="Proteomes" id="UP000812982"/>
    </source>
</evidence>
<reference evidence="2 3" key="1">
    <citation type="journal article" date="2021" name="Sci. Rep.">
        <title>Phenotypic and genomic hallmarks of a novel, potentially pathogenic rapidly growing Mycobacterium species related to the Mycobacterium fortuitum complex.</title>
        <authorList>
            <person name="Gharbi R."/>
            <person name="Khanna V."/>
            <person name="Frigui W."/>
            <person name="Mhenni B."/>
            <person name="Brosch R."/>
            <person name="Mardassi H."/>
        </authorList>
    </citation>
    <scope>NUCLEOTIDE SEQUENCE [LARGE SCALE GENOMIC DNA]</scope>
    <source>
        <strain evidence="2 3">TNTM28</strain>
    </source>
</reference>
<keyword evidence="1" id="KW-0472">Membrane</keyword>
<comment type="caution">
    <text evidence="2">The sequence shown here is derived from an EMBL/GenBank/DDBJ whole genome shotgun (WGS) entry which is preliminary data.</text>
</comment>
<keyword evidence="1" id="KW-1133">Transmembrane helix</keyword>
<accession>A0ABS6KMQ4</accession>
<protein>
    <recommendedName>
        <fullName evidence="4">PE-PGRS family protein</fullName>
    </recommendedName>
</protein>
<keyword evidence="3" id="KW-1185">Reference proteome</keyword>
<evidence type="ECO:0000256" key="1">
    <source>
        <dbReference type="SAM" id="Phobius"/>
    </source>
</evidence>
<evidence type="ECO:0008006" key="4">
    <source>
        <dbReference type="Google" id="ProtNLM"/>
    </source>
</evidence>
<feature type="transmembrane region" description="Helical" evidence="1">
    <location>
        <begin position="52"/>
        <end position="72"/>
    </location>
</feature>
<sequence length="366" mass="39115">MNSAEDARVVPVTARTEYLTRRHHVSAGVAGTALVTGLIALVALNYAGAPGWVTAAAVAALVTIGLGVVAYGRLGKPGAVLITVDGDTVWLGEENRGIVSYPLSSLVAVDQAGPAEQTTTEDRRITVRGQRYLTLTFAAEADRADDEWRVAVVGSDPAVAEILRRLAARLPDADGDEAGTTAPPAAGARIADAGTDEAAKRLWEEAARRHDDILGGYGAYELDPAMLLRYPAITDVTVETTQSFHVALDEAQALRTETYPDNRGLADAYQQAVVRLRRCWIACEAHGKKVGTAYLEPADRTELNTALKLYNHAASSSTPAEQATYYGRAREIVTKLVDRGVLHPPKQQLAQLEGVTRRAIEAARPS</sequence>
<dbReference type="EMBL" id="VOMB01000016">
    <property type="protein sequence ID" value="MBU9764556.1"/>
    <property type="molecule type" value="Genomic_DNA"/>
</dbReference>
<feature type="transmembrane region" description="Helical" evidence="1">
    <location>
        <begin position="25"/>
        <end position="46"/>
    </location>
</feature>